<comment type="caution">
    <text evidence="2">The sequence shown here is derived from an EMBL/GenBank/DDBJ whole genome shotgun (WGS) entry which is preliminary data.</text>
</comment>
<evidence type="ECO:0000313" key="3">
    <source>
        <dbReference type="Proteomes" id="UP001464891"/>
    </source>
</evidence>
<dbReference type="Pfam" id="PF13274">
    <property type="entry name" value="SocA_Panacea"/>
    <property type="match status" value="1"/>
</dbReference>
<protein>
    <submittedName>
        <fullName evidence="2">DUF4065 domain-containing protein</fullName>
    </submittedName>
</protein>
<dbReference type="EMBL" id="JAMPKM010000012">
    <property type="protein sequence ID" value="MEP0819142.1"/>
    <property type="molecule type" value="Genomic_DNA"/>
</dbReference>
<accession>A0ABV0JBI7</accession>
<name>A0ABV0JBI7_9CYAN</name>
<evidence type="ECO:0000259" key="1">
    <source>
        <dbReference type="Pfam" id="PF13274"/>
    </source>
</evidence>
<feature type="domain" description="Antitoxin SocA-like Panacea" evidence="1">
    <location>
        <begin position="33"/>
        <end position="126"/>
    </location>
</feature>
<keyword evidence="3" id="KW-1185">Reference proteome</keyword>
<dbReference type="InterPro" id="IPR025272">
    <property type="entry name" value="SocA_Panacea"/>
</dbReference>
<organism evidence="2 3">
    <name type="scientific">Trichocoleus desertorum GB2-A4</name>
    <dbReference type="NCBI Taxonomy" id="2933944"/>
    <lineage>
        <taxon>Bacteria</taxon>
        <taxon>Bacillati</taxon>
        <taxon>Cyanobacteriota</taxon>
        <taxon>Cyanophyceae</taxon>
        <taxon>Leptolyngbyales</taxon>
        <taxon>Trichocoleusaceae</taxon>
        <taxon>Trichocoleus</taxon>
    </lineage>
</organism>
<sequence length="200" mass="23554">MKLIMVSCLDVARYFIIRAYEDGREAEMTNMKVQKLLYYTQSLYLALHDDPLFDEEIQAWRYGPVCPIAYGFYSNFEAKQLPVPDKDSLEYISPETRKLLEEIWEYFGEYHAYYLSGMTHLEFPWKKARKGLPPEASSIEPISLEDMKVLGYQKLDEIERNHPIYKPLVTELLGQAFEQQVSSERVNKGEVRDWLNSLFD</sequence>
<reference evidence="2 3" key="1">
    <citation type="submission" date="2022-04" db="EMBL/GenBank/DDBJ databases">
        <title>Positive selection, recombination, and allopatry shape intraspecific diversity of widespread and dominant cyanobacteria.</title>
        <authorList>
            <person name="Wei J."/>
            <person name="Shu W."/>
            <person name="Hu C."/>
        </authorList>
    </citation>
    <scope>NUCLEOTIDE SEQUENCE [LARGE SCALE GENOMIC DNA]</scope>
    <source>
        <strain evidence="2 3">GB2-A4</strain>
    </source>
</reference>
<proteinExistence type="predicted"/>
<gene>
    <name evidence="2" type="ORF">NC998_18745</name>
</gene>
<evidence type="ECO:0000313" key="2">
    <source>
        <dbReference type="EMBL" id="MEP0819142.1"/>
    </source>
</evidence>
<dbReference type="Proteomes" id="UP001464891">
    <property type="component" value="Unassembled WGS sequence"/>
</dbReference>
<dbReference type="RefSeq" id="WP_431193659.1">
    <property type="nucleotide sequence ID" value="NZ_JAMPKM010000012.1"/>
</dbReference>